<feature type="transmembrane region" description="Helical" evidence="5">
    <location>
        <begin position="165"/>
        <end position="185"/>
    </location>
</feature>
<feature type="transmembrane region" description="Helical" evidence="5">
    <location>
        <begin position="197"/>
        <end position="218"/>
    </location>
</feature>
<keyword evidence="2 5" id="KW-0812">Transmembrane</keyword>
<feature type="transmembrane region" description="Helical" evidence="5">
    <location>
        <begin position="238"/>
        <end position="258"/>
    </location>
</feature>
<feature type="transmembrane region" description="Helical" evidence="5">
    <location>
        <begin position="78"/>
        <end position="100"/>
    </location>
</feature>
<dbReference type="GO" id="GO:0016020">
    <property type="term" value="C:membrane"/>
    <property type="evidence" value="ECO:0007669"/>
    <property type="project" value="UniProtKB-SubCell"/>
</dbReference>
<feature type="non-terminal residue" evidence="6">
    <location>
        <position position="274"/>
    </location>
</feature>
<dbReference type="InterPro" id="IPR052556">
    <property type="entry name" value="PolySynth_Transporter"/>
</dbReference>
<dbReference type="EMBL" id="UINC01035314">
    <property type="protein sequence ID" value="SVB27524.1"/>
    <property type="molecule type" value="Genomic_DNA"/>
</dbReference>
<dbReference type="InterPro" id="IPR002797">
    <property type="entry name" value="Polysacc_synth"/>
</dbReference>
<proteinExistence type="predicted"/>
<name>A0A382CNY2_9ZZZZ</name>
<feature type="transmembrane region" description="Helical" evidence="5">
    <location>
        <begin position="106"/>
        <end position="128"/>
    </location>
</feature>
<dbReference type="PANTHER" id="PTHR43424:SF1">
    <property type="entry name" value="LOCUS PUTATIVE PROTEIN 1-RELATED"/>
    <property type="match status" value="1"/>
</dbReference>
<evidence type="ECO:0000256" key="3">
    <source>
        <dbReference type="ARBA" id="ARBA00022989"/>
    </source>
</evidence>
<dbReference type="Pfam" id="PF01943">
    <property type="entry name" value="Polysacc_synt"/>
    <property type="match status" value="1"/>
</dbReference>
<evidence type="ECO:0000313" key="6">
    <source>
        <dbReference type="EMBL" id="SVB27524.1"/>
    </source>
</evidence>
<sequence length="274" mass="30731">MTLAKSFSAQWIASAYGAAVSILLTFLFGRLLGPKIFGNYNYLLTLASLYAILQDGGFRTLIFREITSPTFQKIKDQLVFISLGHNILVTIFGVVLFLVLPFKDNSLLVLAIISFGLVTTTTFFSSQLKGEGQFITEAKWRVTTRTIGALSVLIFIYIFSPTIHWILGGTIVGYSIALTLRPKICKIKIFFQKLDPVIYKSLTSLLIIDIATLIYFKIDIVMLRHLGSGLEEVGFYSAGSRILEGLIFIHLPFATVLFREMRTRTKNPSDFVPY</sequence>
<reference evidence="6" key="1">
    <citation type="submission" date="2018-05" db="EMBL/GenBank/DDBJ databases">
        <authorList>
            <person name="Lanie J.A."/>
            <person name="Ng W.-L."/>
            <person name="Kazmierczak K.M."/>
            <person name="Andrzejewski T.M."/>
            <person name="Davidsen T.M."/>
            <person name="Wayne K.J."/>
            <person name="Tettelin H."/>
            <person name="Glass J.I."/>
            <person name="Rusch D."/>
            <person name="Podicherti R."/>
            <person name="Tsui H.-C.T."/>
            <person name="Winkler M.E."/>
        </authorList>
    </citation>
    <scope>NUCLEOTIDE SEQUENCE</scope>
</reference>
<protein>
    <recommendedName>
        <fullName evidence="7">Polysaccharide biosynthesis protein C-terminal domain-containing protein</fullName>
    </recommendedName>
</protein>
<evidence type="ECO:0000256" key="1">
    <source>
        <dbReference type="ARBA" id="ARBA00004141"/>
    </source>
</evidence>
<gene>
    <name evidence="6" type="ORF">METZ01_LOCUS180378</name>
</gene>
<feature type="transmembrane region" description="Helical" evidence="5">
    <location>
        <begin position="39"/>
        <end position="58"/>
    </location>
</feature>
<dbReference type="PANTHER" id="PTHR43424">
    <property type="entry name" value="LOCUS PUTATIVE PROTEIN 1-RELATED"/>
    <property type="match status" value="1"/>
</dbReference>
<keyword evidence="4 5" id="KW-0472">Membrane</keyword>
<organism evidence="6">
    <name type="scientific">marine metagenome</name>
    <dbReference type="NCBI Taxonomy" id="408172"/>
    <lineage>
        <taxon>unclassified sequences</taxon>
        <taxon>metagenomes</taxon>
        <taxon>ecological metagenomes</taxon>
    </lineage>
</organism>
<evidence type="ECO:0000256" key="5">
    <source>
        <dbReference type="SAM" id="Phobius"/>
    </source>
</evidence>
<feature type="transmembrane region" description="Helical" evidence="5">
    <location>
        <begin position="12"/>
        <end position="33"/>
    </location>
</feature>
<accession>A0A382CNY2</accession>
<dbReference type="AlphaFoldDB" id="A0A382CNY2"/>
<evidence type="ECO:0000256" key="4">
    <source>
        <dbReference type="ARBA" id="ARBA00023136"/>
    </source>
</evidence>
<evidence type="ECO:0008006" key="7">
    <source>
        <dbReference type="Google" id="ProtNLM"/>
    </source>
</evidence>
<evidence type="ECO:0000256" key="2">
    <source>
        <dbReference type="ARBA" id="ARBA00022692"/>
    </source>
</evidence>
<keyword evidence="3 5" id="KW-1133">Transmembrane helix</keyword>
<comment type="subcellular location">
    <subcellularLocation>
        <location evidence="1">Membrane</location>
        <topology evidence="1">Multi-pass membrane protein</topology>
    </subcellularLocation>
</comment>